<accession>A0A9P5LEL8</accession>
<comment type="caution">
    <text evidence="7">The sequence shown here is derived from an EMBL/GenBank/DDBJ whole genome shotgun (WGS) entry which is preliminary data.</text>
</comment>
<dbReference type="Proteomes" id="UP000722485">
    <property type="component" value="Unassembled WGS sequence"/>
</dbReference>
<keyword evidence="2 5" id="KW-0812">Transmembrane</keyword>
<dbReference type="Pfam" id="PF01284">
    <property type="entry name" value="MARVEL"/>
    <property type="match status" value="1"/>
</dbReference>
<feature type="transmembrane region" description="Helical" evidence="5">
    <location>
        <begin position="42"/>
        <end position="61"/>
    </location>
</feature>
<sequence>MAISKIVSMAFRGVELVIALGVAALTADYIRNSHLSPWKLRQFIYIATVAGLSVFFAFIWLLPFKGTFMNWPFDAGISLLWGVATGLLYVYLDKNCDKDFLESSIDLKNSTADLKNFKIDLKGSQCDKFKADFIFAAISVAFWLGSALIGYFWVRRNFISAKKAAKKGNKRRNHV</sequence>
<evidence type="ECO:0000259" key="6">
    <source>
        <dbReference type="Pfam" id="PF01284"/>
    </source>
</evidence>
<keyword evidence="3 5" id="KW-1133">Transmembrane helix</keyword>
<feature type="domain" description="MARVEL" evidence="6">
    <location>
        <begin position="8"/>
        <end position="148"/>
    </location>
</feature>
<evidence type="ECO:0000313" key="8">
    <source>
        <dbReference type="Proteomes" id="UP000722485"/>
    </source>
</evidence>
<feature type="transmembrane region" description="Helical" evidence="5">
    <location>
        <begin position="12"/>
        <end position="30"/>
    </location>
</feature>
<evidence type="ECO:0000256" key="1">
    <source>
        <dbReference type="ARBA" id="ARBA00004141"/>
    </source>
</evidence>
<evidence type="ECO:0000256" key="4">
    <source>
        <dbReference type="ARBA" id="ARBA00023136"/>
    </source>
</evidence>
<dbReference type="GO" id="GO:0016020">
    <property type="term" value="C:membrane"/>
    <property type="evidence" value="ECO:0007669"/>
    <property type="project" value="UniProtKB-SubCell"/>
</dbReference>
<dbReference type="InterPro" id="IPR008253">
    <property type="entry name" value="Marvel"/>
</dbReference>
<protein>
    <recommendedName>
        <fullName evidence="6">MARVEL domain-containing protein</fullName>
    </recommendedName>
</protein>
<evidence type="ECO:0000313" key="7">
    <source>
        <dbReference type="EMBL" id="KAF7555301.1"/>
    </source>
</evidence>
<feature type="transmembrane region" description="Helical" evidence="5">
    <location>
        <begin position="133"/>
        <end position="154"/>
    </location>
</feature>
<dbReference type="OrthoDB" id="4074965at2759"/>
<dbReference type="AlphaFoldDB" id="A0A9P5LEL8"/>
<comment type="subcellular location">
    <subcellularLocation>
        <location evidence="1">Membrane</location>
        <topology evidence="1">Multi-pass membrane protein</topology>
    </subcellularLocation>
</comment>
<gene>
    <name evidence="7" type="ORF">G7Z17_g2297</name>
</gene>
<dbReference type="PANTHER" id="PTHR39608">
    <property type="entry name" value="INTEGRAL MEMBRANE PROTEIN (AFU_ORTHOLOGUE AFUA_5G08640)"/>
    <property type="match status" value="1"/>
</dbReference>
<proteinExistence type="predicted"/>
<organism evidence="7 8">
    <name type="scientific">Cylindrodendrum hubeiense</name>
    <dbReference type="NCBI Taxonomy" id="595255"/>
    <lineage>
        <taxon>Eukaryota</taxon>
        <taxon>Fungi</taxon>
        <taxon>Dikarya</taxon>
        <taxon>Ascomycota</taxon>
        <taxon>Pezizomycotina</taxon>
        <taxon>Sordariomycetes</taxon>
        <taxon>Hypocreomycetidae</taxon>
        <taxon>Hypocreales</taxon>
        <taxon>Nectriaceae</taxon>
        <taxon>Cylindrodendrum</taxon>
    </lineage>
</organism>
<name>A0A9P5LEL8_9HYPO</name>
<dbReference type="PANTHER" id="PTHR39608:SF1">
    <property type="entry name" value="INTEGRAL MEMBRANE PROTEIN (AFU_ORTHOLOGUE AFUA_5G08640)"/>
    <property type="match status" value="1"/>
</dbReference>
<keyword evidence="8" id="KW-1185">Reference proteome</keyword>
<evidence type="ECO:0000256" key="2">
    <source>
        <dbReference type="ARBA" id="ARBA00022692"/>
    </source>
</evidence>
<keyword evidence="4 5" id="KW-0472">Membrane</keyword>
<reference evidence="7" key="1">
    <citation type="submission" date="2020-03" db="EMBL/GenBank/DDBJ databases">
        <title>Draft Genome Sequence of Cylindrodendrum hubeiense.</title>
        <authorList>
            <person name="Buettner E."/>
            <person name="Kellner H."/>
        </authorList>
    </citation>
    <scope>NUCLEOTIDE SEQUENCE</scope>
    <source>
        <strain evidence="7">IHI 201604</strain>
    </source>
</reference>
<dbReference type="EMBL" id="JAANBB010000022">
    <property type="protein sequence ID" value="KAF7555301.1"/>
    <property type="molecule type" value="Genomic_DNA"/>
</dbReference>
<feature type="transmembrane region" description="Helical" evidence="5">
    <location>
        <begin position="73"/>
        <end position="92"/>
    </location>
</feature>
<evidence type="ECO:0000256" key="3">
    <source>
        <dbReference type="ARBA" id="ARBA00022989"/>
    </source>
</evidence>
<evidence type="ECO:0000256" key="5">
    <source>
        <dbReference type="SAM" id="Phobius"/>
    </source>
</evidence>